<dbReference type="AlphaFoldDB" id="A0A183EWA2"/>
<organism evidence="1">
    <name type="scientific">Gongylonema pulchrum</name>
    <dbReference type="NCBI Taxonomy" id="637853"/>
    <lineage>
        <taxon>Eukaryota</taxon>
        <taxon>Metazoa</taxon>
        <taxon>Ecdysozoa</taxon>
        <taxon>Nematoda</taxon>
        <taxon>Chromadorea</taxon>
        <taxon>Rhabditida</taxon>
        <taxon>Spirurina</taxon>
        <taxon>Spiruromorpha</taxon>
        <taxon>Spiruroidea</taxon>
        <taxon>Gongylonematidae</taxon>
        <taxon>Gongylonema</taxon>
    </lineage>
</organism>
<dbReference type="WBParaSite" id="GPUH_0002527301-mRNA-1">
    <property type="protein sequence ID" value="GPUH_0002527301-mRNA-1"/>
    <property type="gene ID" value="GPUH_0002527301"/>
</dbReference>
<evidence type="ECO:0000313" key="1">
    <source>
        <dbReference type="WBParaSite" id="GPUH_0002527301-mRNA-1"/>
    </source>
</evidence>
<protein>
    <submittedName>
        <fullName evidence="1">NR LBD domain-containing protein</fullName>
    </submittedName>
</protein>
<sequence length="51" mass="5687">LLSSYAPGEQDSTGALRRAKEICRLLKSLPEAQKIPICVAIHHVENDNFPR</sequence>
<accession>A0A183EWA2</accession>
<name>A0A183EWA2_9BILA</name>
<proteinExistence type="predicted"/>
<reference evidence="1" key="1">
    <citation type="submission" date="2016-06" db="UniProtKB">
        <authorList>
            <consortium name="WormBaseParasite"/>
        </authorList>
    </citation>
    <scope>IDENTIFICATION</scope>
</reference>